<dbReference type="OrthoDB" id="7858522at2"/>
<sequence>MLDSYSALAGQFFGVVSLILCLLAFSSKRDDRLMVLLLSANVAFALQFVLFASWTAAALTVLVIVRIALARRYPGSRSVMAGVLVASGVAALLTWQGWADLPAVVAMAVGTVGMFLLSGIAMRVALGVAASSWFLSHALVGSVGGMLAEALVFVTNAVTIYRLFRAKRRYPRAFE</sequence>
<dbReference type="RefSeq" id="WP_011507765.1">
    <property type="nucleotide sequence ID" value="NC_007963.1"/>
</dbReference>
<keyword evidence="1" id="KW-0812">Transmembrane</keyword>
<protein>
    <submittedName>
        <fullName evidence="2">Putative membrane protein</fullName>
    </submittedName>
</protein>
<dbReference type="GeneID" id="95335178"/>
<feature type="transmembrane region" description="Helical" evidence="1">
    <location>
        <begin position="7"/>
        <end position="25"/>
    </location>
</feature>
<feature type="transmembrane region" description="Helical" evidence="1">
    <location>
        <begin position="104"/>
        <end position="126"/>
    </location>
</feature>
<evidence type="ECO:0000256" key="1">
    <source>
        <dbReference type="SAM" id="Phobius"/>
    </source>
</evidence>
<dbReference type="PIRSF" id="PIRSF011443">
    <property type="entry name" value="YgjV"/>
    <property type="match status" value="1"/>
</dbReference>
<keyword evidence="1" id="KW-1133">Transmembrane helix</keyword>
<organism evidence="2 3">
    <name type="scientific">Chromohalobacter israelensis (strain ATCC BAA-138 / DSM 3043 / CIP 106854 / NCIMB 13768 / 1H11)</name>
    <name type="common">Chromohalobacter salexigens</name>
    <dbReference type="NCBI Taxonomy" id="290398"/>
    <lineage>
        <taxon>Bacteria</taxon>
        <taxon>Pseudomonadati</taxon>
        <taxon>Pseudomonadota</taxon>
        <taxon>Gammaproteobacteria</taxon>
        <taxon>Oceanospirillales</taxon>
        <taxon>Halomonadaceae</taxon>
        <taxon>Chromohalobacter</taxon>
    </lineage>
</organism>
<name>Q1QUN9_CHRI1</name>
<dbReference type="AlphaFoldDB" id="Q1QUN9"/>
<feature type="transmembrane region" description="Helical" evidence="1">
    <location>
        <begin position="45"/>
        <end position="67"/>
    </location>
</feature>
<proteinExistence type="predicted"/>
<evidence type="ECO:0000313" key="2">
    <source>
        <dbReference type="EMBL" id="ABE59819.1"/>
    </source>
</evidence>
<dbReference type="eggNOG" id="ENOG5032W46">
    <property type="taxonomic scope" value="Bacteria"/>
</dbReference>
<dbReference type="HOGENOM" id="CLU_107941_2_0_6"/>
<dbReference type="KEGG" id="csa:Csal_2472"/>
<gene>
    <name evidence="2" type="ordered locus">Csal_2472</name>
</gene>
<dbReference type="InterPro" id="IPR019629">
    <property type="entry name" value="Uncharacterised_HI1736/YgjV"/>
</dbReference>
<dbReference type="EMBL" id="CP000285">
    <property type="protein sequence ID" value="ABE59819.1"/>
    <property type="molecule type" value="Genomic_DNA"/>
</dbReference>
<dbReference type="InterPro" id="IPR026267">
    <property type="entry name" value="YgjV"/>
</dbReference>
<feature type="transmembrane region" description="Helical" evidence="1">
    <location>
        <begin position="79"/>
        <end position="98"/>
    </location>
</feature>
<dbReference type="Pfam" id="PF10688">
    <property type="entry name" value="Imp-YgjV"/>
    <property type="match status" value="1"/>
</dbReference>
<keyword evidence="1" id="KW-0472">Membrane</keyword>
<accession>Q1QUN9</accession>
<keyword evidence="3" id="KW-1185">Reference proteome</keyword>
<reference evidence="2 3" key="1">
    <citation type="journal article" date="2011" name="Stand. Genomic Sci.">
        <title>Complete genome sequence of the halophilic and highly halotolerant Chromohalobacter salexigens type strain (1H11(T)).</title>
        <authorList>
            <person name="Copeland A."/>
            <person name="O'Connor K."/>
            <person name="Lucas S."/>
            <person name="Lapidus A."/>
            <person name="Berry K.W."/>
            <person name="Detter J.C."/>
            <person name="Del Rio T.G."/>
            <person name="Hammon N."/>
            <person name="Dalin E."/>
            <person name="Tice H."/>
            <person name="Pitluck S."/>
            <person name="Bruce D."/>
            <person name="Goodwin L."/>
            <person name="Han C."/>
            <person name="Tapia R."/>
            <person name="Saunders E."/>
            <person name="Schmutz J."/>
            <person name="Brettin T."/>
            <person name="Larimer F."/>
            <person name="Land M."/>
            <person name="Hauser L."/>
            <person name="Vargas C."/>
            <person name="Nieto J.J."/>
            <person name="Kyrpides N.C."/>
            <person name="Ivanova N."/>
            <person name="Goker M."/>
            <person name="Klenk H.P."/>
            <person name="Csonka L.N."/>
            <person name="Woyke T."/>
        </authorList>
    </citation>
    <scope>NUCLEOTIDE SEQUENCE [LARGE SCALE GENOMIC DNA]</scope>
    <source>
        <strain evidence="3">ATCC BAA-138 / DSM 3043 / CIP 106854 / NCIMB 13768 / 1H11</strain>
    </source>
</reference>
<dbReference type="STRING" id="290398.Csal_2472"/>
<feature type="transmembrane region" description="Helical" evidence="1">
    <location>
        <begin position="138"/>
        <end position="164"/>
    </location>
</feature>
<evidence type="ECO:0000313" key="3">
    <source>
        <dbReference type="Proteomes" id="UP000000239"/>
    </source>
</evidence>
<dbReference type="Proteomes" id="UP000000239">
    <property type="component" value="Chromosome"/>
</dbReference>